<dbReference type="Pfam" id="PF07739">
    <property type="entry name" value="TipAS"/>
    <property type="match status" value="1"/>
</dbReference>
<dbReference type="Proteomes" id="UP000037848">
    <property type="component" value="Unassembled WGS sequence"/>
</dbReference>
<gene>
    <name evidence="2" type="ORF">ADS77_20810</name>
</gene>
<sequence>MNKLSKEYLAECKNALNMEQTHSLSTTDNWAHVNRELVHQDWDILYKKLAEYVDETAVDNESVQALMKEHFEIACRFYTPSKEAYIGMGIFYKENDDMKKFHNSYHPEMVNYLGDAIVHYAGSHL</sequence>
<dbReference type="EMBL" id="LHPH01000040">
    <property type="protein sequence ID" value="KPH56668.1"/>
    <property type="molecule type" value="Genomic_DNA"/>
</dbReference>
<proteinExistence type="predicted"/>
<dbReference type="RefSeq" id="WP_054206933.1">
    <property type="nucleotide sequence ID" value="NZ_LHPH01000040.1"/>
</dbReference>
<name>A0A0N0LU40_9GAMM</name>
<dbReference type="AlphaFoldDB" id="A0A0N0LU40"/>
<keyword evidence="3" id="KW-1185">Reference proteome</keyword>
<dbReference type="PATRIC" id="fig|187330.3.peg.3094"/>
<dbReference type="SUPFAM" id="SSF89082">
    <property type="entry name" value="Antibiotic binding domain of TipA-like multidrug resistance regulators"/>
    <property type="match status" value="1"/>
</dbReference>
<organism evidence="2 3">
    <name type="scientific">Pseudoalteromonas porphyrae</name>
    <dbReference type="NCBI Taxonomy" id="187330"/>
    <lineage>
        <taxon>Bacteria</taxon>
        <taxon>Pseudomonadati</taxon>
        <taxon>Pseudomonadota</taxon>
        <taxon>Gammaproteobacteria</taxon>
        <taxon>Alteromonadales</taxon>
        <taxon>Pseudoalteromonadaceae</taxon>
        <taxon>Pseudoalteromonas</taxon>
    </lineage>
</organism>
<accession>A0A0N0LU40</accession>
<dbReference type="OrthoDB" id="9802944at2"/>
<evidence type="ECO:0000313" key="3">
    <source>
        <dbReference type="Proteomes" id="UP000037848"/>
    </source>
</evidence>
<evidence type="ECO:0000313" key="2">
    <source>
        <dbReference type="EMBL" id="KPH56668.1"/>
    </source>
</evidence>
<feature type="domain" description="TipAS antibiotic-recognition" evidence="1">
    <location>
        <begin position="25"/>
        <end position="120"/>
    </location>
</feature>
<comment type="caution">
    <text evidence="2">The sequence shown here is derived from an EMBL/GenBank/DDBJ whole genome shotgun (WGS) entry which is preliminary data.</text>
</comment>
<dbReference type="STRING" id="187330.AMS58_20910"/>
<dbReference type="InterPro" id="IPR036244">
    <property type="entry name" value="TipA-like_antibiotic-bd"/>
</dbReference>
<dbReference type="Gene3D" id="1.10.490.50">
    <property type="entry name" value="Antibiotic binding domain of TipA-like multidrug resistance regulators"/>
    <property type="match status" value="1"/>
</dbReference>
<evidence type="ECO:0000259" key="1">
    <source>
        <dbReference type="Pfam" id="PF07739"/>
    </source>
</evidence>
<protein>
    <submittedName>
        <fullName evidence="2">Transcriptional regulator</fullName>
    </submittedName>
</protein>
<reference evidence="2 3" key="1">
    <citation type="submission" date="2015-08" db="EMBL/GenBank/DDBJ databases">
        <title>Draft Genome Sequence of Pseudoalteromonas porphyrae UCD-SED14.</title>
        <authorList>
            <person name="Coil D.A."/>
            <person name="Jospin G."/>
            <person name="Lee R.D."/>
            <person name="Eisen J.A."/>
        </authorList>
    </citation>
    <scope>NUCLEOTIDE SEQUENCE [LARGE SCALE GENOMIC DNA]</scope>
    <source>
        <strain evidence="2 3">UCD-SED14</strain>
    </source>
</reference>
<dbReference type="InterPro" id="IPR012925">
    <property type="entry name" value="TipAS_dom"/>
</dbReference>